<evidence type="ECO:0000313" key="2">
    <source>
        <dbReference type="Proteomes" id="UP000015105"/>
    </source>
</evidence>
<keyword evidence="2" id="KW-1185">Reference proteome</keyword>
<reference evidence="2" key="2">
    <citation type="journal article" date="2017" name="Nat. Plants">
        <title>The Aegilops tauschii genome reveals multiple impacts of transposons.</title>
        <authorList>
            <person name="Zhao G."/>
            <person name="Zou C."/>
            <person name="Li K."/>
            <person name="Wang K."/>
            <person name="Li T."/>
            <person name="Gao L."/>
            <person name="Zhang X."/>
            <person name="Wang H."/>
            <person name="Yang Z."/>
            <person name="Liu X."/>
            <person name="Jiang W."/>
            <person name="Mao L."/>
            <person name="Kong X."/>
            <person name="Jiao Y."/>
            <person name="Jia J."/>
        </authorList>
    </citation>
    <scope>NUCLEOTIDE SEQUENCE [LARGE SCALE GENOMIC DNA]</scope>
    <source>
        <strain evidence="2">cv. AL8/78</strain>
    </source>
</reference>
<dbReference type="InterPro" id="IPR036691">
    <property type="entry name" value="Endo/exonu/phosph_ase_sf"/>
</dbReference>
<organism evidence="1 2">
    <name type="scientific">Aegilops tauschii subsp. strangulata</name>
    <name type="common">Goatgrass</name>
    <dbReference type="NCBI Taxonomy" id="200361"/>
    <lineage>
        <taxon>Eukaryota</taxon>
        <taxon>Viridiplantae</taxon>
        <taxon>Streptophyta</taxon>
        <taxon>Embryophyta</taxon>
        <taxon>Tracheophyta</taxon>
        <taxon>Spermatophyta</taxon>
        <taxon>Magnoliopsida</taxon>
        <taxon>Liliopsida</taxon>
        <taxon>Poales</taxon>
        <taxon>Poaceae</taxon>
        <taxon>BOP clade</taxon>
        <taxon>Pooideae</taxon>
        <taxon>Triticodae</taxon>
        <taxon>Triticeae</taxon>
        <taxon>Triticinae</taxon>
        <taxon>Aegilops</taxon>
    </lineage>
</organism>
<dbReference type="Proteomes" id="UP000015105">
    <property type="component" value="Chromosome 3D"/>
</dbReference>
<reference evidence="1" key="5">
    <citation type="journal article" date="2021" name="G3 (Bethesda)">
        <title>Aegilops tauschii genome assembly Aet v5.0 features greater sequence contiguity and improved annotation.</title>
        <authorList>
            <person name="Wang L."/>
            <person name="Zhu T."/>
            <person name="Rodriguez J.C."/>
            <person name="Deal K.R."/>
            <person name="Dubcovsky J."/>
            <person name="McGuire P.E."/>
            <person name="Lux T."/>
            <person name="Spannagl M."/>
            <person name="Mayer K.F.X."/>
            <person name="Baldrich P."/>
            <person name="Meyers B.C."/>
            <person name="Huo N."/>
            <person name="Gu Y.Q."/>
            <person name="Zhou H."/>
            <person name="Devos K.M."/>
            <person name="Bennetzen J.L."/>
            <person name="Unver T."/>
            <person name="Budak H."/>
            <person name="Gulick P.J."/>
            <person name="Galiba G."/>
            <person name="Kalapos B."/>
            <person name="Nelson D.R."/>
            <person name="Li P."/>
            <person name="You F.M."/>
            <person name="Luo M.C."/>
            <person name="Dvorak J."/>
        </authorList>
    </citation>
    <scope>NUCLEOTIDE SEQUENCE [LARGE SCALE GENOMIC DNA]</scope>
    <source>
        <strain evidence="1">cv. AL8/78</strain>
    </source>
</reference>
<proteinExistence type="predicted"/>
<name>A0A453EL83_AEGTS</name>
<evidence type="ECO:0000313" key="1">
    <source>
        <dbReference type="EnsemblPlants" id="AET3Gv20383600.1"/>
    </source>
</evidence>
<sequence>MPHVIVQKGKIFFQHLNQAAALVGGSWILLGDFNMYRSAHEKSRGCINWSVMEHFNSWIREHGLDDIPIANRKYTWSNKRREPTLVKLDRVLVNAEWNLGFFQTVATAIMAATSDHALFIVEFSKDTTRSNFFRFENFWLDIEEVRGVISEGWTRGTRAFAVTTSLISIKMRRIRAAIRKWGRSRGSVQLLMENNKHVVDFLNAVEEYRTLSNLEFCLRDYANKKVQQLILWQTSIWRRRAKIRQCTLGDENTRFFHAAANSHSRRNKIRVLVKDGIEFFDDEDKLRIATEYFNTLFGQASPSVPVVDISALYDPIDLSSLEEQFSWAEIVSAINRSPNNRSPGPDGFTNEFYKCFKETLKPDLLNFFSDFHANNADLSGVNSASISCCLKRNFNGD</sequence>
<reference evidence="1" key="3">
    <citation type="journal article" date="2017" name="Nature">
        <title>Genome sequence of the progenitor of the wheat D genome Aegilops tauschii.</title>
        <authorList>
            <person name="Luo M.C."/>
            <person name="Gu Y.Q."/>
            <person name="Puiu D."/>
            <person name="Wang H."/>
            <person name="Twardziok S.O."/>
            <person name="Deal K.R."/>
            <person name="Huo N."/>
            <person name="Zhu T."/>
            <person name="Wang L."/>
            <person name="Wang Y."/>
            <person name="McGuire P.E."/>
            <person name="Liu S."/>
            <person name="Long H."/>
            <person name="Ramasamy R.K."/>
            <person name="Rodriguez J.C."/>
            <person name="Van S.L."/>
            <person name="Yuan L."/>
            <person name="Wang Z."/>
            <person name="Xia Z."/>
            <person name="Xiao L."/>
            <person name="Anderson O.D."/>
            <person name="Ouyang S."/>
            <person name="Liang Y."/>
            <person name="Zimin A.V."/>
            <person name="Pertea G."/>
            <person name="Qi P."/>
            <person name="Bennetzen J.L."/>
            <person name="Dai X."/>
            <person name="Dawson M.W."/>
            <person name="Muller H.G."/>
            <person name="Kugler K."/>
            <person name="Rivarola-Duarte L."/>
            <person name="Spannagl M."/>
            <person name="Mayer K.F.X."/>
            <person name="Lu F.H."/>
            <person name="Bevan M.W."/>
            <person name="Leroy P."/>
            <person name="Li P."/>
            <person name="You F.M."/>
            <person name="Sun Q."/>
            <person name="Liu Z."/>
            <person name="Lyons E."/>
            <person name="Wicker T."/>
            <person name="Salzberg S.L."/>
            <person name="Devos K.M."/>
            <person name="Dvorak J."/>
        </authorList>
    </citation>
    <scope>NUCLEOTIDE SEQUENCE [LARGE SCALE GENOMIC DNA]</scope>
    <source>
        <strain evidence="1">cv. AL8/78</strain>
    </source>
</reference>
<dbReference type="PANTHER" id="PTHR33710:SF72">
    <property type="entry name" value="OS04G0204200 PROTEIN"/>
    <property type="match status" value="1"/>
</dbReference>
<reference evidence="1" key="4">
    <citation type="submission" date="2019-03" db="UniProtKB">
        <authorList>
            <consortium name="EnsemblPlants"/>
        </authorList>
    </citation>
    <scope>IDENTIFICATION</scope>
</reference>
<reference evidence="2" key="1">
    <citation type="journal article" date="2014" name="Science">
        <title>Ancient hybridizations among the ancestral genomes of bread wheat.</title>
        <authorList>
            <consortium name="International Wheat Genome Sequencing Consortium,"/>
            <person name="Marcussen T."/>
            <person name="Sandve S.R."/>
            <person name="Heier L."/>
            <person name="Spannagl M."/>
            <person name="Pfeifer M."/>
            <person name="Jakobsen K.S."/>
            <person name="Wulff B.B."/>
            <person name="Steuernagel B."/>
            <person name="Mayer K.F."/>
            <person name="Olsen O.A."/>
        </authorList>
    </citation>
    <scope>NUCLEOTIDE SEQUENCE [LARGE SCALE GENOMIC DNA]</scope>
    <source>
        <strain evidence="2">cv. AL8/78</strain>
    </source>
</reference>
<dbReference type="Gramene" id="AET3Gv20383600.1">
    <property type="protein sequence ID" value="AET3Gv20383600.1"/>
    <property type="gene ID" value="AET3Gv20383600"/>
</dbReference>
<dbReference type="EnsemblPlants" id="AET3Gv20383600.1">
    <property type="protein sequence ID" value="AET3Gv20383600.1"/>
    <property type="gene ID" value="AET3Gv20383600"/>
</dbReference>
<dbReference type="Gene3D" id="3.60.10.10">
    <property type="entry name" value="Endonuclease/exonuclease/phosphatase"/>
    <property type="match status" value="1"/>
</dbReference>
<accession>A0A453EL83</accession>
<dbReference type="AlphaFoldDB" id="A0A453EL83"/>
<dbReference type="PANTHER" id="PTHR33710">
    <property type="entry name" value="BNAC02G09200D PROTEIN"/>
    <property type="match status" value="1"/>
</dbReference>
<dbReference type="STRING" id="200361.A0A453EL83"/>
<evidence type="ECO:0008006" key="3">
    <source>
        <dbReference type="Google" id="ProtNLM"/>
    </source>
</evidence>
<dbReference type="SUPFAM" id="SSF56219">
    <property type="entry name" value="DNase I-like"/>
    <property type="match status" value="1"/>
</dbReference>
<protein>
    <recommendedName>
        <fullName evidence="3">Endonuclease/exonuclease/phosphatase domain-containing protein</fullName>
    </recommendedName>
</protein>